<accession>A0A131YFH2</accession>
<dbReference type="AlphaFoldDB" id="A0A131YFH2"/>
<dbReference type="EMBL" id="GEDV01011886">
    <property type="protein sequence ID" value="JAP76671.1"/>
    <property type="molecule type" value="Transcribed_RNA"/>
</dbReference>
<sequence>MSDELGNEAAMTSRLDLGWQWNSWKGILTPCEGERQASSDDDPGTPHTLNSHKTRRRRSLHTTPGKAREPRPRWRGGRTQGYPRSTPCFTASSRHTLDASAS</sequence>
<name>A0A131YFH2_RHIAP</name>
<evidence type="ECO:0000256" key="1">
    <source>
        <dbReference type="SAM" id="MobiDB-lite"/>
    </source>
</evidence>
<evidence type="ECO:0000313" key="2">
    <source>
        <dbReference type="EMBL" id="JAP76671.1"/>
    </source>
</evidence>
<protein>
    <submittedName>
        <fullName evidence="2">Uncharacterized protein</fullName>
    </submittedName>
</protein>
<feature type="compositionally biased region" description="Basic residues" evidence="1">
    <location>
        <begin position="50"/>
        <end position="60"/>
    </location>
</feature>
<proteinExistence type="predicted"/>
<reference evidence="2" key="1">
    <citation type="journal article" date="2016" name="Ticks Tick Borne Dis.">
        <title>De novo assembly and annotation of the salivary gland transcriptome of Rhipicephalus appendiculatus male and female ticks during blood feeding.</title>
        <authorList>
            <person name="de Castro M.H."/>
            <person name="de Klerk D."/>
            <person name="Pienaar R."/>
            <person name="Latif A.A."/>
            <person name="Rees D.J."/>
            <person name="Mans B.J."/>
        </authorList>
    </citation>
    <scope>NUCLEOTIDE SEQUENCE</scope>
    <source>
        <tissue evidence="2">Salivary glands</tissue>
    </source>
</reference>
<organism evidence="2">
    <name type="scientific">Rhipicephalus appendiculatus</name>
    <name type="common">Brown ear tick</name>
    <dbReference type="NCBI Taxonomy" id="34631"/>
    <lineage>
        <taxon>Eukaryota</taxon>
        <taxon>Metazoa</taxon>
        <taxon>Ecdysozoa</taxon>
        <taxon>Arthropoda</taxon>
        <taxon>Chelicerata</taxon>
        <taxon>Arachnida</taxon>
        <taxon>Acari</taxon>
        <taxon>Parasitiformes</taxon>
        <taxon>Ixodida</taxon>
        <taxon>Ixodoidea</taxon>
        <taxon>Ixodidae</taxon>
        <taxon>Rhipicephalinae</taxon>
        <taxon>Rhipicephalus</taxon>
        <taxon>Rhipicephalus</taxon>
    </lineage>
</organism>
<feature type="compositionally biased region" description="Polar residues" evidence="1">
    <location>
        <begin position="87"/>
        <end position="102"/>
    </location>
</feature>
<feature type="region of interest" description="Disordered" evidence="1">
    <location>
        <begin position="30"/>
        <end position="102"/>
    </location>
</feature>